<evidence type="ECO:0000256" key="2">
    <source>
        <dbReference type="SAM" id="SignalP"/>
    </source>
</evidence>
<reference evidence="3 4" key="1">
    <citation type="submission" date="2021-03" db="EMBL/GenBank/DDBJ databases">
        <title>Genomic Encyclopedia of Type Strains, Phase IV (KMG-IV): sequencing the most valuable type-strain genomes for metagenomic binning, comparative biology and taxonomic classification.</title>
        <authorList>
            <person name="Goeker M."/>
        </authorList>
    </citation>
    <scope>NUCLEOTIDE SEQUENCE [LARGE SCALE GENOMIC DNA]</scope>
    <source>
        <strain evidence="3 4">DSM 26048</strain>
    </source>
</reference>
<feature type="signal peptide" evidence="2">
    <location>
        <begin position="1"/>
        <end position="28"/>
    </location>
</feature>
<evidence type="ECO:0000313" key="3">
    <source>
        <dbReference type="EMBL" id="MBP1994394.1"/>
    </source>
</evidence>
<dbReference type="Proteomes" id="UP001519287">
    <property type="component" value="Unassembled WGS sequence"/>
</dbReference>
<proteinExistence type="predicted"/>
<dbReference type="RefSeq" id="WP_209976225.1">
    <property type="nucleotide sequence ID" value="NZ_JAGGLB010000025.1"/>
</dbReference>
<sequence>MKRTIHSILLFCLVVSFMAIFSPAPAYACSCAMPQTVEAQFNHSEAVFAGRVIEVKEDRSLGGRISKSALFELSQIWKGGSESQLIIQTGSGGGDCGYNFEEGKDYLVYAHPSTMYSDKEALVTIICDRTNVIDQAQEDLAILGKGKAPTEHVNLKGEFDRAHPYVWFALSGVVLVGMIIFFVWRRVRR</sequence>
<comment type="caution">
    <text evidence="3">The sequence shown here is derived from an EMBL/GenBank/DDBJ whole genome shotgun (WGS) entry which is preliminary data.</text>
</comment>
<accession>A0ABS4J6H8</accession>
<feature type="transmembrane region" description="Helical" evidence="1">
    <location>
        <begin position="165"/>
        <end position="184"/>
    </location>
</feature>
<name>A0ABS4J6H8_9BACL</name>
<keyword evidence="1" id="KW-0472">Membrane</keyword>
<dbReference type="SUPFAM" id="SSF50242">
    <property type="entry name" value="TIMP-like"/>
    <property type="match status" value="1"/>
</dbReference>
<keyword evidence="1" id="KW-1133">Transmembrane helix</keyword>
<dbReference type="InterPro" id="IPR008993">
    <property type="entry name" value="TIMP-like_OB-fold"/>
</dbReference>
<dbReference type="Gene3D" id="2.40.50.120">
    <property type="match status" value="1"/>
</dbReference>
<gene>
    <name evidence="3" type="ORF">J2Z66_006030</name>
</gene>
<keyword evidence="4" id="KW-1185">Reference proteome</keyword>
<evidence type="ECO:0000256" key="1">
    <source>
        <dbReference type="SAM" id="Phobius"/>
    </source>
</evidence>
<dbReference type="EMBL" id="JAGGLB010000025">
    <property type="protein sequence ID" value="MBP1994394.1"/>
    <property type="molecule type" value="Genomic_DNA"/>
</dbReference>
<evidence type="ECO:0000313" key="4">
    <source>
        <dbReference type="Proteomes" id="UP001519287"/>
    </source>
</evidence>
<organism evidence="3 4">
    <name type="scientific">Paenibacillus eucommiae</name>
    <dbReference type="NCBI Taxonomy" id="1355755"/>
    <lineage>
        <taxon>Bacteria</taxon>
        <taxon>Bacillati</taxon>
        <taxon>Bacillota</taxon>
        <taxon>Bacilli</taxon>
        <taxon>Bacillales</taxon>
        <taxon>Paenibacillaceae</taxon>
        <taxon>Paenibacillus</taxon>
    </lineage>
</organism>
<feature type="chain" id="PRO_5046267561" description="Tissue inhibitor of metalloproteinase" evidence="2">
    <location>
        <begin position="29"/>
        <end position="189"/>
    </location>
</feature>
<protein>
    <recommendedName>
        <fullName evidence="5">Tissue inhibitor of metalloproteinase</fullName>
    </recommendedName>
</protein>
<keyword evidence="1" id="KW-0812">Transmembrane</keyword>
<evidence type="ECO:0008006" key="5">
    <source>
        <dbReference type="Google" id="ProtNLM"/>
    </source>
</evidence>
<keyword evidence="2" id="KW-0732">Signal</keyword>